<dbReference type="PROSITE" id="PS50206">
    <property type="entry name" value="RHODANESE_3"/>
    <property type="match status" value="1"/>
</dbReference>
<dbReference type="AlphaFoldDB" id="A0A0A0JUX2"/>
<dbReference type="eggNOG" id="COG0607">
    <property type="taxonomic scope" value="Bacteria"/>
</dbReference>
<dbReference type="GO" id="GO:0016740">
    <property type="term" value="F:transferase activity"/>
    <property type="evidence" value="ECO:0007669"/>
    <property type="project" value="UniProtKB-KW"/>
</dbReference>
<dbReference type="PANTHER" id="PTHR43031:SF1">
    <property type="entry name" value="PYRIDINE NUCLEOTIDE-DISULPHIDE OXIDOREDUCTASE"/>
    <property type="match status" value="1"/>
</dbReference>
<keyword evidence="3" id="KW-1185">Reference proteome</keyword>
<dbReference type="Pfam" id="PF00581">
    <property type="entry name" value="Rhodanese"/>
    <property type="match status" value="1"/>
</dbReference>
<keyword evidence="2" id="KW-0808">Transferase</keyword>
<dbReference type="InterPro" id="IPR036873">
    <property type="entry name" value="Rhodanese-like_dom_sf"/>
</dbReference>
<dbReference type="SMART" id="SM00450">
    <property type="entry name" value="RHOD"/>
    <property type="match status" value="1"/>
</dbReference>
<proteinExistence type="predicted"/>
<gene>
    <name evidence="2" type="ORF">N801_10175</name>
</gene>
<feature type="domain" description="Rhodanese" evidence="1">
    <location>
        <begin position="12"/>
        <end position="103"/>
    </location>
</feature>
<evidence type="ECO:0000313" key="3">
    <source>
        <dbReference type="Proteomes" id="UP000030013"/>
    </source>
</evidence>
<dbReference type="PANTHER" id="PTHR43031">
    <property type="entry name" value="FAD-DEPENDENT OXIDOREDUCTASE"/>
    <property type="match status" value="1"/>
</dbReference>
<dbReference type="CDD" id="cd00158">
    <property type="entry name" value="RHOD"/>
    <property type="match status" value="1"/>
</dbReference>
<comment type="caution">
    <text evidence="2">The sequence shown here is derived from an EMBL/GenBank/DDBJ whole genome shotgun (WGS) entry which is preliminary data.</text>
</comment>
<dbReference type="InterPro" id="IPR050229">
    <property type="entry name" value="GlpE_sulfurtransferase"/>
</dbReference>
<reference evidence="2 3" key="1">
    <citation type="submission" date="2013-08" db="EMBL/GenBank/DDBJ databases">
        <title>The genome sequence of Knoellia aerolata.</title>
        <authorList>
            <person name="Zhu W."/>
            <person name="Wang G."/>
        </authorList>
    </citation>
    <scope>NUCLEOTIDE SEQUENCE [LARGE SCALE GENOMIC DNA]</scope>
    <source>
        <strain evidence="2 3">DSM 18566</strain>
    </source>
</reference>
<dbReference type="InterPro" id="IPR001763">
    <property type="entry name" value="Rhodanese-like_dom"/>
</dbReference>
<dbReference type="Gene3D" id="3.40.250.10">
    <property type="entry name" value="Rhodanese-like domain"/>
    <property type="match status" value="1"/>
</dbReference>
<dbReference type="RefSeq" id="WP_035937648.1">
    <property type="nucleotide sequence ID" value="NZ_AVPL01000027.1"/>
</dbReference>
<organism evidence="2 3">
    <name type="scientific">Knoellia aerolata DSM 18566</name>
    <dbReference type="NCBI Taxonomy" id="1385519"/>
    <lineage>
        <taxon>Bacteria</taxon>
        <taxon>Bacillati</taxon>
        <taxon>Actinomycetota</taxon>
        <taxon>Actinomycetes</taxon>
        <taxon>Micrococcales</taxon>
        <taxon>Intrasporangiaceae</taxon>
        <taxon>Knoellia</taxon>
    </lineage>
</organism>
<protein>
    <submittedName>
        <fullName evidence="2">Sulfurtransferase</fullName>
    </submittedName>
</protein>
<evidence type="ECO:0000259" key="1">
    <source>
        <dbReference type="PROSITE" id="PS50206"/>
    </source>
</evidence>
<dbReference type="Proteomes" id="UP000030013">
    <property type="component" value="Unassembled WGS sequence"/>
</dbReference>
<sequence>MSDFPQVQVADLADDAAILDIREQDEWDRGHAPGAVHIPMGDLPARVDELAPFLDRDEPLVVACRSGGRVTRVLPWLEQQGYEVANLDGGMRAWHFAGKPLETADGGAAQVP</sequence>
<accession>A0A0A0JUX2</accession>
<dbReference type="SUPFAM" id="SSF52821">
    <property type="entry name" value="Rhodanese/Cell cycle control phosphatase"/>
    <property type="match status" value="1"/>
</dbReference>
<dbReference type="EMBL" id="AVPL01000027">
    <property type="protein sequence ID" value="KGN40948.1"/>
    <property type="molecule type" value="Genomic_DNA"/>
</dbReference>
<evidence type="ECO:0000313" key="2">
    <source>
        <dbReference type="EMBL" id="KGN40948.1"/>
    </source>
</evidence>
<dbReference type="STRING" id="1385519.N801_10175"/>
<dbReference type="OrthoDB" id="9800872at2"/>
<name>A0A0A0JUX2_9MICO</name>